<evidence type="ECO:0000256" key="5">
    <source>
        <dbReference type="ARBA" id="ARBA00023125"/>
    </source>
</evidence>
<gene>
    <name evidence="11" type="primary">TBX5</name>
</gene>
<feature type="compositionally biased region" description="Polar residues" evidence="9">
    <location>
        <begin position="262"/>
        <end position="273"/>
    </location>
</feature>
<keyword evidence="12" id="KW-1185">Reference proteome</keyword>
<keyword evidence="4" id="KW-0805">Transcription regulation</keyword>
<comment type="subcellular location">
    <subcellularLocation>
        <location evidence="2">Cytoplasm</location>
    </subcellularLocation>
    <subcellularLocation>
        <location evidence="1 8">Nucleus</location>
    </subcellularLocation>
</comment>
<dbReference type="Gene3D" id="2.60.40.820">
    <property type="entry name" value="Transcription factor, T-box"/>
    <property type="match status" value="1"/>
</dbReference>
<reference evidence="11" key="2">
    <citation type="submission" date="2025-08" db="UniProtKB">
        <authorList>
            <consortium name="Ensembl"/>
        </authorList>
    </citation>
    <scope>IDENTIFICATION</scope>
</reference>
<comment type="caution">
    <text evidence="8">Lacks conserved residue(s) required for the propagation of feature annotation.</text>
</comment>
<dbReference type="GO" id="GO:0000981">
    <property type="term" value="F:DNA-binding transcription factor activity, RNA polymerase II-specific"/>
    <property type="evidence" value="ECO:0007669"/>
    <property type="project" value="TreeGrafter"/>
</dbReference>
<evidence type="ECO:0000256" key="1">
    <source>
        <dbReference type="ARBA" id="ARBA00004123"/>
    </source>
</evidence>
<evidence type="ECO:0000256" key="8">
    <source>
        <dbReference type="PROSITE-ProRule" id="PRU00201"/>
    </source>
</evidence>
<dbReference type="SUPFAM" id="SSF49417">
    <property type="entry name" value="p53-like transcription factors"/>
    <property type="match status" value="1"/>
</dbReference>
<feature type="compositionally biased region" description="Basic and acidic residues" evidence="9">
    <location>
        <begin position="17"/>
        <end position="30"/>
    </location>
</feature>
<dbReference type="InterPro" id="IPR018186">
    <property type="entry name" value="TF_T-box_CS"/>
</dbReference>
<dbReference type="PROSITE" id="PS01264">
    <property type="entry name" value="TBOX_2"/>
    <property type="match status" value="1"/>
</dbReference>
<dbReference type="CDD" id="cd20189">
    <property type="entry name" value="T-box_TBX4_5-like"/>
    <property type="match status" value="1"/>
</dbReference>
<dbReference type="Ensembl" id="ENSSFOT00015069344.1">
    <property type="protein sequence ID" value="ENSSFOP00015069331.1"/>
    <property type="gene ID" value="ENSSFOG00015005463.2"/>
</dbReference>
<evidence type="ECO:0000256" key="6">
    <source>
        <dbReference type="ARBA" id="ARBA00023163"/>
    </source>
</evidence>
<dbReference type="GO" id="GO:0001708">
    <property type="term" value="P:cell fate specification"/>
    <property type="evidence" value="ECO:0007669"/>
    <property type="project" value="TreeGrafter"/>
</dbReference>
<keyword evidence="6" id="KW-0804">Transcription</keyword>
<dbReference type="AlphaFoldDB" id="A0A8C9W2U8"/>
<dbReference type="GO" id="GO:0005634">
    <property type="term" value="C:nucleus"/>
    <property type="evidence" value="ECO:0007669"/>
    <property type="project" value="UniProtKB-SubCell"/>
</dbReference>
<evidence type="ECO:0000256" key="9">
    <source>
        <dbReference type="SAM" id="MobiDB-lite"/>
    </source>
</evidence>
<dbReference type="GO" id="GO:0000978">
    <property type="term" value="F:RNA polymerase II cis-regulatory region sequence-specific DNA binding"/>
    <property type="evidence" value="ECO:0007669"/>
    <property type="project" value="InterPro"/>
</dbReference>
<dbReference type="GO" id="GO:0000785">
    <property type="term" value="C:chromatin"/>
    <property type="evidence" value="ECO:0007669"/>
    <property type="project" value="TreeGrafter"/>
</dbReference>
<dbReference type="GO" id="GO:0007389">
    <property type="term" value="P:pattern specification process"/>
    <property type="evidence" value="ECO:0007669"/>
    <property type="project" value="TreeGrafter"/>
</dbReference>
<dbReference type="InterPro" id="IPR046360">
    <property type="entry name" value="T-box_DNA-bd"/>
</dbReference>
<dbReference type="InterPro" id="IPR008967">
    <property type="entry name" value="p53-like_TF_DNA-bd_sf"/>
</dbReference>
<feature type="compositionally biased region" description="Polar residues" evidence="9">
    <location>
        <begin position="37"/>
        <end position="47"/>
    </location>
</feature>
<dbReference type="InterPro" id="IPR001699">
    <property type="entry name" value="TF_T-box"/>
</dbReference>
<evidence type="ECO:0000313" key="12">
    <source>
        <dbReference type="Proteomes" id="UP000694397"/>
    </source>
</evidence>
<dbReference type="GO" id="GO:0005737">
    <property type="term" value="C:cytoplasm"/>
    <property type="evidence" value="ECO:0007669"/>
    <property type="project" value="UniProtKB-SubCell"/>
</dbReference>
<evidence type="ECO:0000256" key="3">
    <source>
        <dbReference type="ARBA" id="ARBA00022490"/>
    </source>
</evidence>
<dbReference type="SMART" id="SM00425">
    <property type="entry name" value="TBOX"/>
    <property type="match status" value="1"/>
</dbReference>
<feature type="compositionally biased region" description="Gly residues" evidence="9">
    <location>
        <begin position="275"/>
        <end position="285"/>
    </location>
</feature>
<dbReference type="GO" id="GO:0003218">
    <property type="term" value="P:cardiac left ventricle formation"/>
    <property type="evidence" value="ECO:0007669"/>
    <property type="project" value="TreeGrafter"/>
</dbReference>
<dbReference type="GO" id="GO:0045893">
    <property type="term" value="P:positive regulation of DNA-templated transcription"/>
    <property type="evidence" value="ECO:0007669"/>
    <property type="project" value="InterPro"/>
</dbReference>
<sequence length="521" mass="57895">MADTEEGFVLPGTPSEPEPKEQQEDSKQESHLGASRKSPSPQTTFTQQGMEGIKVYLHERELWTKFHEVGTEMIITKAGRRMFPSYKVKVTGLNPKTKYILLMDIVPADDHRYKFADNKWSVTGKAEPAMPGRLYVHPDSPATGAHWMRQLVSFQKLKLTNNHLDPFGHIILNSMHKYQPRLHIVKADENNGFGSKNTAFCTHVFSETSFIAVTSYQNHKITQLKIENNPFAKGFRGSDDMELHRMSRMQSTKEYPVVPRSTVRQRGASSQSPYGGEGRGLGAPGSLGSQYSCENGVAGSPQDLLSQTSSYPLPHEHSQVYHCSKRKVEEECHAADHPYKKSYMESPPSEDEAFYRPTAYCQPPGLAGPYRTESAQRQACMYASASQSAEPVPSLEDISCNSWATVPPYSSCPVSAMQPMERLSYQHFSAHFTSGPLVPRLSGVASHASPPLGDTHSMYQSSMPHQPLARQCGPNAGIQSPTAGLQGNEYLYPHGMPRTLSPHQYHPVHTVGIMPEWSESS</sequence>
<organism evidence="11 12">
    <name type="scientific">Scleropages formosus</name>
    <name type="common">Asian bonytongue</name>
    <name type="synonym">Osteoglossum formosum</name>
    <dbReference type="NCBI Taxonomy" id="113540"/>
    <lineage>
        <taxon>Eukaryota</taxon>
        <taxon>Metazoa</taxon>
        <taxon>Chordata</taxon>
        <taxon>Craniata</taxon>
        <taxon>Vertebrata</taxon>
        <taxon>Euteleostomi</taxon>
        <taxon>Actinopterygii</taxon>
        <taxon>Neopterygii</taxon>
        <taxon>Teleostei</taxon>
        <taxon>Osteoglossocephala</taxon>
        <taxon>Osteoglossomorpha</taxon>
        <taxon>Osteoglossiformes</taxon>
        <taxon>Osteoglossidae</taxon>
        <taxon>Scleropages</taxon>
    </lineage>
</organism>
<dbReference type="PROSITE" id="PS01283">
    <property type="entry name" value="TBOX_1"/>
    <property type="match status" value="1"/>
</dbReference>
<feature type="region of interest" description="Disordered" evidence="9">
    <location>
        <begin position="292"/>
        <end position="311"/>
    </location>
</feature>
<evidence type="ECO:0000256" key="2">
    <source>
        <dbReference type="ARBA" id="ARBA00004496"/>
    </source>
</evidence>
<feature type="region of interest" description="Disordered" evidence="9">
    <location>
        <begin position="462"/>
        <end position="484"/>
    </location>
</feature>
<reference evidence="11 12" key="1">
    <citation type="submission" date="2019-04" db="EMBL/GenBank/DDBJ databases">
        <authorList>
            <consortium name="Wellcome Sanger Institute Data Sharing"/>
        </authorList>
    </citation>
    <scope>NUCLEOTIDE SEQUENCE [LARGE SCALE GENOMIC DNA]</scope>
</reference>
<accession>A0A8C9W2U8</accession>
<dbReference type="KEGG" id="sfm:108927527"/>
<feature type="region of interest" description="Disordered" evidence="9">
    <location>
        <begin position="249"/>
        <end position="287"/>
    </location>
</feature>
<feature type="region of interest" description="Disordered" evidence="9">
    <location>
        <begin position="1"/>
        <end position="47"/>
    </location>
</feature>
<reference evidence="11" key="3">
    <citation type="submission" date="2025-09" db="UniProtKB">
        <authorList>
            <consortium name="Ensembl"/>
        </authorList>
    </citation>
    <scope>IDENTIFICATION</scope>
</reference>
<evidence type="ECO:0000256" key="4">
    <source>
        <dbReference type="ARBA" id="ARBA00023015"/>
    </source>
</evidence>
<evidence type="ECO:0000256" key="7">
    <source>
        <dbReference type="ARBA" id="ARBA00023242"/>
    </source>
</evidence>
<dbReference type="GeneTree" id="ENSGT00940000156506"/>
<evidence type="ECO:0000313" key="11">
    <source>
        <dbReference type="Ensembl" id="ENSSFOP00015069331.1"/>
    </source>
</evidence>
<dbReference type="PROSITE" id="PS50252">
    <property type="entry name" value="TBOX_3"/>
    <property type="match status" value="1"/>
</dbReference>
<name>A0A8C9W2U8_SCLFO</name>
<evidence type="ECO:0000259" key="10">
    <source>
        <dbReference type="PROSITE" id="PS50252"/>
    </source>
</evidence>
<feature type="domain" description="T-box" evidence="10">
    <location>
        <begin position="57"/>
        <end position="237"/>
    </location>
</feature>
<dbReference type="FunFam" id="2.60.40.820:FF:000005">
    <property type="entry name" value="T-box transcription factor TBX5"/>
    <property type="match status" value="1"/>
</dbReference>
<dbReference type="PANTHER" id="PTHR11267">
    <property type="entry name" value="T-BOX PROTEIN-RELATED"/>
    <property type="match status" value="1"/>
</dbReference>
<keyword evidence="7 8" id="KW-0539">Nucleus</keyword>
<dbReference type="InterPro" id="IPR036960">
    <property type="entry name" value="T-box_sf"/>
</dbReference>
<dbReference type="OrthoDB" id="7442607at2759"/>
<dbReference type="PRINTS" id="PR00937">
    <property type="entry name" value="TBOX"/>
</dbReference>
<proteinExistence type="predicted"/>
<keyword evidence="5 8" id="KW-0238">DNA-binding</keyword>
<keyword evidence="3" id="KW-0963">Cytoplasm</keyword>
<dbReference type="Proteomes" id="UP000694397">
    <property type="component" value="Chromosome 21"/>
</dbReference>
<dbReference type="PANTHER" id="PTHR11267:SF28">
    <property type="entry name" value="T-BOX TRANSCRIPTION FACTOR TBX5"/>
    <property type="match status" value="1"/>
</dbReference>
<protein>
    <submittedName>
        <fullName evidence="11">T-box transcription factor 5</fullName>
    </submittedName>
</protein>
<dbReference type="Pfam" id="PF00907">
    <property type="entry name" value="T-box"/>
    <property type="match status" value="1"/>
</dbReference>